<keyword evidence="3" id="KW-1185">Reference proteome</keyword>
<dbReference type="eggNOG" id="COG5011">
    <property type="taxonomic scope" value="Bacteria"/>
</dbReference>
<protein>
    <recommendedName>
        <fullName evidence="1">DUF2344 domain-containing protein</fullName>
    </recommendedName>
</protein>
<organism evidence="2 3">
    <name type="scientific">Ammonifex degensii (strain DSM 10501 / KC4)</name>
    <dbReference type="NCBI Taxonomy" id="429009"/>
    <lineage>
        <taxon>Bacteria</taxon>
        <taxon>Bacillati</taxon>
        <taxon>Bacillota</taxon>
        <taxon>Clostridia</taxon>
        <taxon>Thermoanaerobacterales</taxon>
        <taxon>Thermoanaerobacteraceae</taxon>
        <taxon>Ammonifex</taxon>
    </lineage>
</organism>
<dbReference type="HOGENOM" id="CLU_083579_0_1_9"/>
<dbReference type="EMBL" id="CP001785">
    <property type="protein sequence ID" value="ACX53024.1"/>
    <property type="molecule type" value="Genomic_DNA"/>
</dbReference>
<evidence type="ECO:0000313" key="3">
    <source>
        <dbReference type="Proteomes" id="UP000002620"/>
    </source>
</evidence>
<name>C9R9P5_AMMDK</name>
<evidence type="ECO:0000313" key="2">
    <source>
        <dbReference type="EMBL" id="ACX53024.1"/>
    </source>
</evidence>
<feature type="domain" description="DUF2344" evidence="1">
    <location>
        <begin position="3"/>
        <end position="189"/>
    </location>
</feature>
<dbReference type="OrthoDB" id="9780488at2"/>
<dbReference type="NCBIfam" id="TIGR03936">
    <property type="entry name" value="sam_1_link_chp"/>
    <property type="match status" value="1"/>
</dbReference>
<evidence type="ECO:0000259" key="1">
    <source>
        <dbReference type="Pfam" id="PF10105"/>
    </source>
</evidence>
<gene>
    <name evidence="2" type="ordered locus">Adeg_1945</name>
</gene>
<proteinExistence type="predicted"/>
<accession>C9R9P5</accession>
<dbReference type="Pfam" id="PF10105">
    <property type="entry name" value="DUF2344"/>
    <property type="match status" value="1"/>
</dbReference>
<dbReference type="AlphaFoldDB" id="C9R9P5"/>
<reference evidence="2 3" key="1">
    <citation type="submission" date="2009-10" db="EMBL/GenBank/DDBJ databases">
        <title>Complete sequence of chromosome of Ammonifex degensii KC4.</title>
        <authorList>
            <consortium name="US DOE Joint Genome Institute"/>
            <person name="Kerfeld C."/>
            <person name="Goodner B."/>
            <person name="Huber H."/>
            <person name="Stetter K."/>
            <person name="Lucas S."/>
            <person name="Copeland A."/>
            <person name="Lapidus A."/>
            <person name="Glavina del Rio T."/>
            <person name="Dalin E."/>
            <person name="Tice H."/>
            <person name="Bruce D."/>
            <person name="Goodwin L."/>
            <person name="Pitluck S."/>
            <person name="Saunders E."/>
            <person name="Brettin T."/>
            <person name="Detter J.C."/>
            <person name="Han C."/>
            <person name="Larimer F."/>
            <person name="Land M."/>
            <person name="Hauser L."/>
            <person name="Kyrpides N."/>
            <person name="Ovchinnikova G."/>
            <person name="Richardson P."/>
        </authorList>
    </citation>
    <scope>NUCLEOTIDE SEQUENCE [LARGE SCALE GENOMIC DNA]</scope>
    <source>
        <strain evidence="3">DSM 10501 / KC4</strain>
    </source>
</reference>
<dbReference type="KEGG" id="adg:Adeg_1945"/>
<dbReference type="STRING" id="429009.Adeg_1945"/>
<dbReference type="Proteomes" id="UP000002620">
    <property type="component" value="Chromosome"/>
</dbReference>
<dbReference type="InterPro" id="IPR018768">
    <property type="entry name" value="DUF2344"/>
</dbReference>
<sequence length="229" mass="24921">MYRYRLAFRKEGPACWVGHLDLVRLFEQALRRSALPVVYSGGFNPRPRLVFAAPLPVGVRGLGELVDVYLSSLLSPALIQERLAAALPQGLALVGVRRVPLEAPALASLVAGAAYRAEGELAGITPKEAEAARQAILKASSLPWQRRGPEGAKVVDLRPGIKQLQVEVKGERVVLEMLVRAGQEGNVRPEEVVALFLKTGGFAGEPEDFLYYRTALFAKSQGERLVPLF</sequence>